<feature type="transmembrane region" description="Helical" evidence="8">
    <location>
        <begin position="79"/>
        <end position="96"/>
    </location>
</feature>
<dbReference type="PROSITE" id="PS50850">
    <property type="entry name" value="MFS"/>
    <property type="match status" value="1"/>
</dbReference>
<dbReference type="InterPro" id="IPR011701">
    <property type="entry name" value="MFS"/>
</dbReference>
<keyword evidence="11" id="KW-1185">Reference proteome</keyword>
<feature type="transmembrane region" description="Helical" evidence="8">
    <location>
        <begin position="306"/>
        <end position="328"/>
    </location>
</feature>
<dbReference type="RefSeq" id="WP_342469576.1">
    <property type="nucleotide sequence ID" value="NZ_JBHSNQ010000009.1"/>
</dbReference>
<feature type="transmembrane region" description="Helical" evidence="8">
    <location>
        <begin position="340"/>
        <end position="363"/>
    </location>
</feature>
<evidence type="ECO:0000256" key="6">
    <source>
        <dbReference type="ARBA" id="ARBA00022989"/>
    </source>
</evidence>
<feature type="transmembrane region" description="Helical" evidence="8">
    <location>
        <begin position="12"/>
        <end position="30"/>
    </location>
</feature>
<dbReference type="EMBL" id="JBHSNQ010000009">
    <property type="protein sequence ID" value="MFC5540237.1"/>
    <property type="molecule type" value="Genomic_DNA"/>
</dbReference>
<feature type="transmembrane region" description="Helical" evidence="8">
    <location>
        <begin position="42"/>
        <end position="67"/>
    </location>
</feature>
<evidence type="ECO:0000256" key="2">
    <source>
        <dbReference type="ARBA" id="ARBA00008335"/>
    </source>
</evidence>
<organism evidence="10 11">
    <name type="scientific">Ureibacillus suwonensis</name>
    <dbReference type="NCBI Taxonomy" id="313007"/>
    <lineage>
        <taxon>Bacteria</taxon>
        <taxon>Bacillati</taxon>
        <taxon>Bacillota</taxon>
        <taxon>Bacilli</taxon>
        <taxon>Bacillales</taxon>
        <taxon>Caryophanaceae</taxon>
        <taxon>Ureibacillus</taxon>
    </lineage>
</organism>
<evidence type="ECO:0000259" key="9">
    <source>
        <dbReference type="PROSITE" id="PS50850"/>
    </source>
</evidence>
<dbReference type="Gene3D" id="1.20.1250.20">
    <property type="entry name" value="MFS general substrate transporter like domains"/>
    <property type="match status" value="1"/>
</dbReference>
<evidence type="ECO:0000313" key="10">
    <source>
        <dbReference type="EMBL" id="MFC5540237.1"/>
    </source>
</evidence>
<evidence type="ECO:0000256" key="7">
    <source>
        <dbReference type="ARBA" id="ARBA00023136"/>
    </source>
</evidence>
<evidence type="ECO:0000256" key="1">
    <source>
        <dbReference type="ARBA" id="ARBA00004651"/>
    </source>
</evidence>
<feature type="transmembrane region" description="Helical" evidence="8">
    <location>
        <begin position="252"/>
        <end position="270"/>
    </location>
</feature>
<feature type="transmembrane region" description="Helical" evidence="8">
    <location>
        <begin position="167"/>
        <end position="187"/>
    </location>
</feature>
<dbReference type="SUPFAM" id="SSF103473">
    <property type="entry name" value="MFS general substrate transporter"/>
    <property type="match status" value="1"/>
</dbReference>
<feature type="transmembrane region" description="Helical" evidence="8">
    <location>
        <begin position="102"/>
        <end position="125"/>
    </location>
</feature>
<keyword evidence="3" id="KW-0813">Transport</keyword>
<sequence length="398" mass="43261">MYIQKGTREFRLANLALFAAGFIIFANLYITQPVFPQFSEEFHVSPAVASLSLSTATVALSISLIFFGSLSEAWGRKRLMTFSIFAASLLTIALAFSPSFEILLLLRIIQGIVFAGIPAIAMAYLGEEMDPSSLGVAMGLYISGNSVGGLSGRIIMGTVTDLFSWKIGMLSLGILSLLVSIYFVWALPASRHFEPKPLQLKSLTKSLFTHLKDPGLLCLFGIAFTLMGGFVTLYNYISYKLLGEPYNLSTTIVGWIFIVYLVGTFSSAWFGSLSDQFGRGKVLFAGILIMLSGALLTLPVPLLIKILGLIVFTFGFFGSHSIASSWVSHRAKKNKAQASSLYLFAYYFGSSVGGTTGGVFWSLFGWNGVIAFISAFITLSLLLAVILNLTSRRSNNEQ</sequence>
<dbReference type="PANTHER" id="PTHR43271">
    <property type="entry name" value="BLL2771 PROTEIN"/>
    <property type="match status" value="1"/>
</dbReference>
<evidence type="ECO:0000256" key="3">
    <source>
        <dbReference type="ARBA" id="ARBA00022448"/>
    </source>
</evidence>
<dbReference type="InterPro" id="IPR020846">
    <property type="entry name" value="MFS_dom"/>
</dbReference>
<evidence type="ECO:0000256" key="5">
    <source>
        <dbReference type="ARBA" id="ARBA00022692"/>
    </source>
</evidence>
<gene>
    <name evidence="10" type="ORF">ACFPOH_00305</name>
</gene>
<reference evidence="11" key="1">
    <citation type="journal article" date="2019" name="Int. J. Syst. Evol. Microbiol.">
        <title>The Global Catalogue of Microorganisms (GCM) 10K type strain sequencing project: providing services to taxonomists for standard genome sequencing and annotation.</title>
        <authorList>
            <consortium name="The Broad Institute Genomics Platform"/>
            <consortium name="The Broad Institute Genome Sequencing Center for Infectious Disease"/>
            <person name="Wu L."/>
            <person name="Ma J."/>
        </authorList>
    </citation>
    <scope>NUCLEOTIDE SEQUENCE [LARGE SCALE GENOMIC DNA]</scope>
    <source>
        <strain evidence="11">CCUG 56331</strain>
    </source>
</reference>
<keyword evidence="7 8" id="KW-0472">Membrane</keyword>
<name>A0ABW0R652_9BACL</name>
<keyword evidence="5 8" id="KW-0812">Transmembrane</keyword>
<comment type="caution">
    <text evidence="10">The sequence shown here is derived from an EMBL/GenBank/DDBJ whole genome shotgun (WGS) entry which is preliminary data.</text>
</comment>
<evidence type="ECO:0000313" key="11">
    <source>
        <dbReference type="Proteomes" id="UP001595978"/>
    </source>
</evidence>
<comment type="subcellular location">
    <subcellularLocation>
        <location evidence="1">Cell membrane</location>
        <topology evidence="1">Multi-pass membrane protein</topology>
    </subcellularLocation>
</comment>
<keyword evidence="6 8" id="KW-1133">Transmembrane helix</keyword>
<feature type="transmembrane region" description="Helical" evidence="8">
    <location>
        <begin position="369"/>
        <end position="389"/>
    </location>
</feature>
<dbReference type="CDD" id="cd17324">
    <property type="entry name" value="MFS_NepI_like"/>
    <property type="match status" value="1"/>
</dbReference>
<feature type="transmembrane region" description="Helical" evidence="8">
    <location>
        <begin position="215"/>
        <end position="237"/>
    </location>
</feature>
<dbReference type="Proteomes" id="UP001595978">
    <property type="component" value="Unassembled WGS sequence"/>
</dbReference>
<feature type="transmembrane region" description="Helical" evidence="8">
    <location>
        <begin position="134"/>
        <end position="155"/>
    </location>
</feature>
<evidence type="ECO:0000256" key="8">
    <source>
        <dbReference type="SAM" id="Phobius"/>
    </source>
</evidence>
<feature type="transmembrane region" description="Helical" evidence="8">
    <location>
        <begin position="282"/>
        <end position="300"/>
    </location>
</feature>
<accession>A0ABW0R652</accession>
<protein>
    <submittedName>
        <fullName evidence="10">MFS transporter</fullName>
    </submittedName>
</protein>
<evidence type="ECO:0000256" key="4">
    <source>
        <dbReference type="ARBA" id="ARBA00022475"/>
    </source>
</evidence>
<keyword evidence="4" id="KW-1003">Cell membrane</keyword>
<dbReference type="InterPro" id="IPR036259">
    <property type="entry name" value="MFS_trans_sf"/>
</dbReference>
<proteinExistence type="inferred from homology"/>
<feature type="domain" description="Major facilitator superfamily (MFS) profile" evidence="9">
    <location>
        <begin position="13"/>
        <end position="392"/>
    </location>
</feature>
<comment type="similarity">
    <text evidence="2">Belongs to the major facilitator superfamily.</text>
</comment>
<dbReference type="PANTHER" id="PTHR43271:SF1">
    <property type="entry name" value="INNER MEMBRANE TRANSPORT PROTEIN YNFM"/>
    <property type="match status" value="1"/>
</dbReference>
<dbReference type="Pfam" id="PF07690">
    <property type="entry name" value="MFS_1"/>
    <property type="match status" value="1"/>
</dbReference>